<dbReference type="PANTHER" id="PTHR11006:SF53">
    <property type="entry name" value="PROTEIN ARGININE N-METHYLTRANSFERASE 3"/>
    <property type="match status" value="1"/>
</dbReference>
<name>A0A1R1PZD8_ZANCU</name>
<evidence type="ECO:0000313" key="6">
    <source>
        <dbReference type="EMBL" id="OMH86299.1"/>
    </source>
</evidence>
<dbReference type="EMBL" id="LSSK01000009">
    <property type="protein sequence ID" value="OMH86299.1"/>
    <property type="molecule type" value="Genomic_DNA"/>
</dbReference>
<dbReference type="PROSITE" id="PS51678">
    <property type="entry name" value="SAM_MT_PRMT"/>
    <property type="match status" value="1"/>
</dbReference>
<dbReference type="OrthoDB" id="7848332at2759"/>
<dbReference type="Pfam" id="PF22528">
    <property type="entry name" value="PRMT_C"/>
    <property type="match status" value="1"/>
</dbReference>
<protein>
    <submittedName>
        <fullName evidence="6">Protein arginine N-methyltransferase 1</fullName>
    </submittedName>
</protein>
<dbReference type="AlphaFoldDB" id="A0A1R1PZD8"/>
<dbReference type="GO" id="GO:0032259">
    <property type="term" value="P:methylation"/>
    <property type="evidence" value="ECO:0007669"/>
    <property type="project" value="UniProtKB-KW"/>
</dbReference>
<dbReference type="GO" id="GO:0042054">
    <property type="term" value="F:histone methyltransferase activity"/>
    <property type="evidence" value="ECO:0007669"/>
    <property type="project" value="TreeGrafter"/>
</dbReference>
<evidence type="ECO:0000259" key="5">
    <source>
        <dbReference type="Pfam" id="PF22528"/>
    </source>
</evidence>
<evidence type="ECO:0000313" key="7">
    <source>
        <dbReference type="Proteomes" id="UP000188320"/>
    </source>
</evidence>
<dbReference type="GO" id="GO:0005634">
    <property type="term" value="C:nucleus"/>
    <property type="evidence" value="ECO:0007669"/>
    <property type="project" value="TreeGrafter"/>
</dbReference>
<evidence type="ECO:0000256" key="3">
    <source>
        <dbReference type="ARBA" id="ARBA00022691"/>
    </source>
</evidence>
<sequence length="226" mass="25854">MEEITLPYDQVDIIISEWMGYFLLYESMLDTVLFARDKYLKPSGIMLPDKASMIISGIEDAEYREEKISFWDDVYGFSMSCIKEEALKEPLVDFVNSDAIVSTSCTFKELDLMTIKKEDLQFTAPFTLKGTQDDYIHAFLSWFDIWFSHCHKKVYFSTGPKSEGTHWKQTVFYVPDTIAISKGDVIEGTVTCGPNGSNPRDLDISISYSMNGKVQSISRTCDYKMC</sequence>
<dbReference type="GO" id="GO:0016274">
    <property type="term" value="F:protein-arginine N-methyltransferase activity"/>
    <property type="evidence" value="ECO:0007669"/>
    <property type="project" value="InterPro"/>
</dbReference>
<dbReference type="FunFam" id="2.70.160.11:FF:000001">
    <property type="entry name" value="Blast:Protein arginine N-methyltransferase 1"/>
    <property type="match status" value="1"/>
</dbReference>
<keyword evidence="1 4" id="KW-0489">Methyltransferase</keyword>
<feature type="domain" description="Protein arginine N-methyltransferase" evidence="5">
    <location>
        <begin position="49"/>
        <end position="212"/>
    </location>
</feature>
<evidence type="ECO:0000256" key="2">
    <source>
        <dbReference type="ARBA" id="ARBA00022679"/>
    </source>
</evidence>
<reference evidence="7" key="1">
    <citation type="submission" date="2017-01" db="EMBL/GenBank/DDBJ databases">
        <authorList>
            <person name="Wang Y."/>
            <person name="White M."/>
            <person name="Kvist S."/>
            <person name="Moncalvo J.-M."/>
        </authorList>
    </citation>
    <scope>NUCLEOTIDE SEQUENCE [LARGE SCALE GENOMIC DNA]</scope>
    <source>
        <strain evidence="7">COL-18-3</strain>
    </source>
</reference>
<comment type="caution">
    <text evidence="6">The sequence shown here is derived from an EMBL/GenBank/DDBJ whole genome shotgun (WGS) entry which is preliminary data.</text>
</comment>
<evidence type="ECO:0000256" key="4">
    <source>
        <dbReference type="PROSITE-ProRule" id="PRU01015"/>
    </source>
</evidence>
<keyword evidence="3 4" id="KW-0949">S-adenosyl-L-methionine</keyword>
<evidence type="ECO:0000256" key="1">
    <source>
        <dbReference type="ARBA" id="ARBA00022603"/>
    </source>
</evidence>
<dbReference type="Gene3D" id="2.70.160.11">
    <property type="entry name" value="Hnrnp arginine n-methyltransferase1"/>
    <property type="match status" value="1"/>
</dbReference>
<gene>
    <name evidence="6" type="ORF">AX774_g191</name>
</gene>
<dbReference type="PANTHER" id="PTHR11006">
    <property type="entry name" value="PROTEIN ARGININE N-METHYLTRANSFERASE"/>
    <property type="match status" value="1"/>
</dbReference>
<dbReference type="InterPro" id="IPR055135">
    <property type="entry name" value="PRMT_dom"/>
</dbReference>
<keyword evidence="2 4" id="KW-0808">Transferase</keyword>
<dbReference type="InterPro" id="IPR025799">
    <property type="entry name" value="Arg_MeTrfase"/>
</dbReference>
<proteinExistence type="predicted"/>
<dbReference type="Proteomes" id="UP000188320">
    <property type="component" value="Unassembled WGS sequence"/>
</dbReference>
<keyword evidence="7" id="KW-1185">Reference proteome</keyword>
<organism evidence="6 7">
    <name type="scientific">Zancudomyces culisetae</name>
    <name type="common">Gut fungus</name>
    <name type="synonym">Smittium culisetae</name>
    <dbReference type="NCBI Taxonomy" id="1213189"/>
    <lineage>
        <taxon>Eukaryota</taxon>
        <taxon>Fungi</taxon>
        <taxon>Fungi incertae sedis</taxon>
        <taxon>Zoopagomycota</taxon>
        <taxon>Kickxellomycotina</taxon>
        <taxon>Harpellomycetes</taxon>
        <taxon>Harpellales</taxon>
        <taxon>Legeriomycetaceae</taxon>
        <taxon>Zancudomyces</taxon>
    </lineage>
</organism>
<dbReference type="SUPFAM" id="SSF53335">
    <property type="entry name" value="S-adenosyl-L-methionine-dependent methyltransferases"/>
    <property type="match status" value="1"/>
</dbReference>
<dbReference type="InterPro" id="IPR029063">
    <property type="entry name" value="SAM-dependent_MTases_sf"/>
</dbReference>
<dbReference type="Gene3D" id="3.40.50.150">
    <property type="entry name" value="Vaccinia Virus protein VP39"/>
    <property type="match status" value="1"/>
</dbReference>
<accession>A0A1R1PZD8</accession>